<dbReference type="RefSeq" id="XP_056516805.1">
    <property type="nucleotide sequence ID" value="XM_056670432.1"/>
</dbReference>
<dbReference type="PANTHER" id="PTHR13483:SF11">
    <property type="entry name" value="ZINC FINGER HIT DOMAIN-CONTAINING PROTEIN 3"/>
    <property type="match status" value="1"/>
</dbReference>
<dbReference type="AlphaFoldDB" id="A0A9W9GHD7"/>
<keyword evidence="5 13" id="KW-0863">Zinc-finger</keyword>
<evidence type="ECO:0000256" key="14">
    <source>
        <dbReference type="SAM" id="MobiDB-lite"/>
    </source>
</evidence>
<comment type="caution">
    <text evidence="16">The sequence shown here is derived from an EMBL/GenBank/DDBJ whole genome shotgun (WGS) entry which is preliminary data.</text>
</comment>
<dbReference type="Proteomes" id="UP001149079">
    <property type="component" value="Unassembled WGS sequence"/>
</dbReference>
<evidence type="ECO:0000256" key="5">
    <source>
        <dbReference type="ARBA" id="ARBA00022771"/>
    </source>
</evidence>
<proteinExistence type="inferred from homology"/>
<dbReference type="SUPFAM" id="SSF144232">
    <property type="entry name" value="HIT/MYND zinc finger-like"/>
    <property type="match status" value="1"/>
</dbReference>
<accession>A0A9W9GHD7</accession>
<dbReference type="GO" id="GO:0048254">
    <property type="term" value="P:snoRNA localization"/>
    <property type="evidence" value="ECO:0007669"/>
    <property type="project" value="TreeGrafter"/>
</dbReference>
<reference evidence="16" key="1">
    <citation type="submission" date="2022-11" db="EMBL/GenBank/DDBJ databases">
        <authorList>
            <person name="Petersen C."/>
        </authorList>
    </citation>
    <scope>NUCLEOTIDE SEQUENCE</scope>
    <source>
        <strain evidence="16">IBT 22155</strain>
    </source>
</reference>
<keyword evidence="1" id="KW-1017">Isopeptide bond</keyword>
<dbReference type="InterPro" id="IPR007529">
    <property type="entry name" value="Znf_HIT"/>
</dbReference>
<evidence type="ECO:0000256" key="7">
    <source>
        <dbReference type="ARBA" id="ARBA00022843"/>
    </source>
</evidence>
<dbReference type="InterPro" id="IPR051639">
    <property type="entry name" value="BCD1"/>
</dbReference>
<dbReference type="GeneID" id="81409603"/>
<comment type="similarity">
    <text evidence="9">Belongs to the BCD1 family.</text>
</comment>
<dbReference type="Pfam" id="PF25790">
    <property type="entry name" value="BCD1"/>
    <property type="match status" value="1"/>
</dbReference>
<dbReference type="InterPro" id="IPR057721">
    <property type="entry name" value="BCD1_alpha/beta"/>
</dbReference>
<dbReference type="PANTHER" id="PTHR13483">
    <property type="entry name" value="BOX C_D SNORNA PROTEIN 1-RELATED"/>
    <property type="match status" value="1"/>
</dbReference>
<comment type="subunit">
    <text evidence="10">Interacts with FBL, SNU13, NOP58, NUFIP1, RUVBL1, RUVBL2 and TAF9. Interacts (via HIT-type zinc finger) with the RUVBL1/RUVBL2 complex in the presence of ADP.</text>
</comment>
<dbReference type="GO" id="GO:0070761">
    <property type="term" value="C:pre-snoRNP complex"/>
    <property type="evidence" value="ECO:0007669"/>
    <property type="project" value="TreeGrafter"/>
</dbReference>
<evidence type="ECO:0000256" key="11">
    <source>
        <dbReference type="ARBA" id="ARBA00068630"/>
    </source>
</evidence>
<feature type="region of interest" description="Disordered" evidence="14">
    <location>
        <begin position="155"/>
        <end position="176"/>
    </location>
</feature>
<name>A0A9W9GHD7_9EURO</name>
<keyword evidence="7" id="KW-0832">Ubl conjugation</keyword>
<feature type="non-terminal residue" evidence="16">
    <location>
        <position position="420"/>
    </location>
</feature>
<evidence type="ECO:0000256" key="4">
    <source>
        <dbReference type="ARBA" id="ARBA00022723"/>
    </source>
</evidence>
<dbReference type="GO" id="GO:0000463">
    <property type="term" value="P:maturation of LSU-rRNA from tricistronic rRNA transcript (SSU-rRNA, 5.8S rRNA, LSU-rRNA)"/>
    <property type="evidence" value="ECO:0007669"/>
    <property type="project" value="TreeGrafter"/>
</dbReference>
<evidence type="ECO:0000256" key="2">
    <source>
        <dbReference type="ARBA" id="ARBA00022517"/>
    </source>
</evidence>
<evidence type="ECO:0000256" key="6">
    <source>
        <dbReference type="ARBA" id="ARBA00022833"/>
    </source>
</evidence>
<keyword evidence="2" id="KW-0690">Ribosome biogenesis</keyword>
<organism evidence="16 17">
    <name type="scientific">Penicillium bovifimosum</name>
    <dbReference type="NCBI Taxonomy" id="126998"/>
    <lineage>
        <taxon>Eukaryota</taxon>
        <taxon>Fungi</taxon>
        <taxon>Dikarya</taxon>
        <taxon>Ascomycota</taxon>
        <taxon>Pezizomycotina</taxon>
        <taxon>Eurotiomycetes</taxon>
        <taxon>Eurotiomycetidae</taxon>
        <taxon>Eurotiales</taxon>
        <taxon>Aspergillaceae</taxon>
        <taxon>Penicillium</taxon>
    </lineage>
</organism>
<dbReference type="Gene3D" id="3.30.60.190">
    <property type="match status" value="1"/>
</dbReference>
<dbReference type="GO" id="GO:0005634">
    <property type="term" value="C:nucleus"/>
    <property type="evidence" value="ECO:0007669"/>
    <property type="project" value="TreeGrafter"/>
</dbReference>
<dbReference type="OrthoDB" id="272357at2759"/>
<feature type="domain" description="HIT-type" evidence="15">
    <location>
        <begin position="33"/>
        <end position="67"/>
    </location>
</feature>
<evidence type="ECO:0000256" key="13">
    <source>
        <dbReference type="PROSITE-ProRule" id="PRU00453"/>
    </source>
</evidence>
<keyword evidence="17" id="KW-1185">Reference proteome</keyword>
<dbReference type="CDD" id="cd23023">
    <property type="entry name" value="zf-HIT_BCD1"/>
    <property type="match status" value="1"/>
</dbReference>
<evidence type="ECO:0000256" key="10">
    <source>
        <dbReference type="ARBA" id="ARBA00061949"/>
    </source>
</evidence>
<keyword evidence="3" id="KW-0597">Phosphoprotein</keyword>
<protein>
    <recommendedName>
        <fullName evidence="11">Box C/D snoRNA protein 1</fullName>
    </recommendedName>
    <alternativeName>
        <fullName evidence="12">Zinc finger HIT domain-containing protein 6</fullName>
    </alternativeName>
</protein>
<evidence type="ECO:0000313" key="17">
    <source>
        <dbReference type="Proteomes" id="UP001149079"/>
    </source>
</evidence>
<evidence type="ECO:0000256" key="9">
    <source>
        <dbReference type="ARBA" id="ARBA00049654"/>
    </source>
</evidence>
<dbReference type="Pfam" id="PF04438">
    <property type="entry name" value="zf-HIT"/>
    <property type="match status" value="1"/>
</dbReference>
<comment type="function">
    <text evidence="8">Required for box C/D snoRNAs accumulation involved in snoRNA processing, snoRNA transport to the nucleolus and ribosome biogenesis.</text>
</comment>
<keyword evidence="4" id="KW-0479">Metal-binding</keyword>
<dbReference type="GO" id="GO:0008270">
    <property type="term" value="F:zinc ion binding"/>
    <property type="evidence" value="ECO:0007669"/>
    <property type="project" value="UniProtKB-UniRule"/>
</dbReference>
<gene>
    <name evidence="16" type="ORF">N7515_009689</name>
</gene>
<evidence type="ECO:0000256" key="12">
    <source>
        <dbReference type="ARBA" id="ARBA00077531"/>
    </source>
</evidence>
<dbReference type="EMBL" id="JAPQKL010000008">
    <property type="protein sequence ID" value="KAJ5120301.1"/>
    <property type="molecule type" value="Genomic_DNA"/>
</dbReference>
<sequence length="420" mass="46544">AVIDKTTNYFPDPNLLKQTTKMADSEALLSDLCSICHINPPKYRCPRCSTRTCSLPCTRRHKLWSECSGVRDPAAYLKRKELTTESAFDRDFNFITGIERSLERAEREVDNRGIDLSQPDEANAQAGRKRKHPNQGLAKGEAGFLRGAEAAGVTVLRAPKGMSRNKQNGSRMHPKHKRLAWTIEWIAGDGVKTTGDSVLDTCSIAEAYNRNHPRPKDQEPLLEPAKQNDNKEDLSTPNNDTKDSVIAAGDSNTAGSEAPDQGPQSSSIQHTEKAVQTPIEEAEKTPTDTISSHRGLYFYLHRPRTSIKKPVLAPILKSATLNSVLRNRTVLEFPTIYALPEPAETLFAEKDDSKFIHEEEYLRTIGPEETGQSSPSDEDNAVVNDALLGTSANIENLDEKLVLEVLKQDLYEPVENESGV</sequence>
<dbReference type="GO" id="GO:0000492">
    <property type="term" value="P:box C/D snoRNP assembly"/>
    <property type="evidence" value="ECO:0007669"/>
    <property type="project" value="TreeGrafter"/>
</dbReference>
<feature type="region of interest" description="Disordered" evidence="14">
    <location>
        <begin position="106"/>
        <end position="143"/>
    </location>
</feature>
<evidence type="ECO:0000259" key="15">
    <source>
        <dbReference type="PROSITE" id="PS51083"/>
    </source>
</evidence>
<evidence type="ECO:0000256" key="8">
    <source>
        <dbReference type="ARBA" id="ARBA00049598"/>
    </source>
</evidence>
<keyword evidence="6" id="KW-0862">Zinc</keyword>
<feature type="region of interest" description="Disordered" evidence="14">
    <location>
        <begin position="209"/>
        <end position="288"/>
    </location>
</feature>
<evidence type="ECO:0000256" key="3">
    <source>
        <dbReference type="ARBA" id="ARBA00022553"/>
    </source>
</evidence>
<evidence type="ECO:0000256" key="1">
    <source>
        <dbReference type="ARBA" id="ARBA00022499"/>
    </source>
</evidence>
<dbReference type="FunFam" id="3.30.60.190:FF:000001">
    <property type="entry name" value="box C/D snoRNA protein 1"/>
    <property type="match status" value="1"/>
</dbReference>
<dbReference type="PROSITE" id="PS51083">
    <property type="entry name" value="ZF_HIT"/>
    <property type="match status" value="1"/>
</dbReference>
<reference evidence="16" key="2">
    <citation type="journal article" date="2023" name="IMA Fungus">
        <title>Comparative genomic study of the Penicillium genus elucidates a diverse pangenome and 15 lateral gene transfer events.</title>
        <authorList>
            <person name="Petersen C."/>
            <person name="Sorensen T."/>
            <person name="Nielsen M.R."/>
            <person name="Sondergaard T.E."/>
            <person name="Sorensen J.L."/>
            <person name="Fitzpatrick D.A."/>
            <person name="Frisvad J.C."/>
            <person name="Nielsen K.L."/>
        </authorList>
    </citation>
    <scope>NUCLEOTIDE SEQUENCE</scope>
    <source>
        <strain evidence="16">IBT 22155</strain>
    </source>
</reference>
<evidence type="ECO:0000313" key="16">
    <source>
        <dbReference type="EMBL" id="KAJ5120301.1"/>
    </source>
</evidence>